<proteinExistence type="predicted"/>
<protein>
    <recommendedName>
        <fullName evidence="4">Oxidoreductase molybdopterin-binding domain-containing protein</fullName>
    </recommendedName>
</protein>
<keyword evidence="2" id="KW-0677">Repeat</keyword>
<organism evidence="5">
    <name type="scientific">Arcella intermedia</name>
    <dbReference type="NCBI Taxonomy" id="1963864"/>
    <lineage>
        <taxon>Eukaryota</taxon>
        <taxon>Amoebozoa</taxon>
        <taxon>Tubulinea</taxon>
        <taxon>Elardia</taxon>
        <taxon>Arcellinida</taxon>
        <taxon>Sphaerothecina</taxon>
        <taxon>Arcellidae</taxon>
        <taxon>Arcella</taxon>
    </lineage>
</organism>
<feature type="coiled-coil region" evidence="3">
    <location>
        <begin position="81"/>
        <end position="118"/>
    </location>
</feature>
<accession>A0A6B2L644</accession>
<keyword evidence="1" id="KW-0433">Leucine-rich repeat</keyword>
<feature type="domain" description="Oxidoreductase molybdopterin-binding" evidence="4">
    <location>
        <begin position="7"/>
        <end position="71"/>
    </location>
</feature>
<evidence type="ECO:0000256" key="2">
    <source>
        <dbReference type="ARBA" id="ARBA00022737"/>
    </source>
</evidence>
<dbReference type="PANTHER" id="PTHR48051">
    <property type="match status" value="1"/>
</dbReference>
<dbReference type="Gene3D" id="3.90.420.10">
    <property type="entry name" value="Oxidoreductase, molybdopterin-binding domain"/>
    <property type="match status" value="1"/>
</dbReference>
<dbReference type="PANTHER" id="PTHR48051:SF1">
    <property type="entry name" value="RAS SUPPRESSOR PROTEIN 1"/>
    <property type="match status" value="1"/>
</dbReference>
<name>A0A6B2L644_9EUKA</name>
<keyword evidence="3" id="KW-0175">Coiled coil</keyword>
<evidence type="ECO:0000256" key="1">
    <source>
        <dbReference type="ARBA" id="ARBA00022614"/>
    </source>
</evidence>
<dbReference type="AlphaFoldDB" id="A0A6B2L644"/>
<dbReference type="Pfam" id="PF00174">
    <property type="entry name" value="Oxidored_molyb"/>
    <property type="match status" value="1"/>
</dbReference>
<dbReference type="InterPro" id="IPR001611">
    <property type="entry name" value="Leu-rich_rpt"/>
</dbReference>
<reference evidence="5" key="1">
    <citation type="journal article" date="2020" name="J. Eukaryot. Microbiol.">
        <title>De novo Sequencing, Assembly and Annotation of the Transcriptome for the Free-Living Testate Amoeba Arcella intermedia.</title>
        <authorList>
            <person name="Ribeiro G.M."/>
            <person name="Porfirio-Sousa A.L."/>
            <person name="Maurer-Alcala X.X."/>
            <person name="Katz L.A."/>
            <person name="Lahr D.J.G."/>
        </authorList>
    </citation>
    <scope>NUCLEOTIDE SEQUENCE</scope>
</reference>
<dbReference type="InterPro" id="IPR036374">
    <property type="entry name" value="OxRdtase_Mopterin-bd_sf"/>
</dbReference>
<dbReference type="SMART" id="SM00369">
    <property type="entry name" value="LRR_TYP"/>
    <property type="match status" value="4"/>
</dbReference>
<dbReference type="SMART" id="SM00364">
    <property type="entry name" value="LRR_BAC"/>
    <property type="match status" value="4"/>
</dbReference>
<dbReference type="InterPro" id="IPR032675">
    <property type="entry name" value="LRR_dom_sf"/>
</dbReference>
<evidence type="ECO:0000256" key="3">
    <source>
        <dbReference type="SAM" id="Coils"/>
    </source>
</evidence>
<dbReference type="GO" id="GO:0005737">
    <property type="term" value="C:cytoplasm"/>
    <property type="evidence" value="ECO:0007669"/>
    <property type="project" value="TreeGrafter"/>
</dbReference>
<dbReference type="SUPFAM" id="SSF52058">
    <property type="entry name" value="L domain-like"/>
    <property type="match status" value="1"/>
</dbReference>
<dbReference type="InterPro" id="IPR050216">
    <property type="entry name" value="LRR_domain-containing"/>
</dbReference>
<dbReference type="PROSITE" id="PS51450">
    <property type="entry name" value="LRR"/>
    <property type="match status" value="1"/>
</dbReference>
<dbReference type="Pfam" id="PF12799">
    <property type="entry name" value="LRR_4"/>
    <property type="match status" value="1"/>
</dbReference>
<dbReference type="InterPro" id="IPR003591">
    <property type="entry name" value="Leu-rich_rpt_typical-subtyp"/>
</dbReference>
<evidence type="ECO:0000259" key="4">
    <source>
        <dbReference type="Pfam" id="PF00174"/>
    </source>
</evidence>
<dbReference type="EMBL" id="GIBP01003470">
    <property type="protein sequence ID" value="NDV32439.1"/>
    <property type="molecule type" value="Transcribed_RNA"/>
</dbReference>
<dbReference type="Gene3D" id="3.80.10.10">
    <property type="entry name" value="Ribonuclease Inhibitor"/>
    <property type="match status" value="1"/>
</dbReference>
<sequence length="307" mass="35254">MYQIGADGYTTNAPREVFDKEDVFLAWEVNGEPIPEEHGYIRLINPMLYGSKSAKFVSEIHFMEKEEKGFWELRGVHDRGNVMLEERYNKKKRDNTSLEEVQRIIQECKEKLQIELDLSGFGLEEIPEEVFELTHIRTLLLFNNNLKTFPEKLSKLTNLQTLSVNANKLTEIPPVVSMLPELNELWMCDNKVTHLPKHLLDAPELSVLGIESNMLEELPEWISEVPSLTILFADLNRIKRIPRQIGDRPWGALLFNGNPVEFVPTELSKQKDIIFLGFYGCSLFPSEVLEEGTKGILAFLEKGDLGH</sequence>
<dbReference type="SUPFAM" id="SSF56524">
    <property type="entry name" value="Oxidoreductase molybdopterin-binding domain"/>
    <property type="match status" value="1"/>
</dbReference>
<dbReference type="InterPro" id="IPR000572">
    <property type="entry name" value="OxRdtase_Mopterin-bd_dom"/>
</dbReference>
<evidence type="ECO:0000313" key="5">
    <source>
        <dbReference type="EMBL" id="NDV32439.1"/>
    </source>
</evidence>
<dbReference type="InterPro" id="IPR025875">
    <property type="entry name" value="Leu-rich_rpt_4"/>
</dbReference>